<keyword evidence="2" id="KW-1185">Reference proteome</keyword>
<protein>
    <submittedName>
        <fullName evidence="1">Uncharacterized protein</fullName>
    </submittedName>
</protein>
<organism evidence="1 2">
    <name type="scientific">Pontixanthobacter luteolus</name>
    <dbReference type="NCBI Taxonomy" id="295089"/>
    <lineage>
        <taxon>Bacteria</taxon>
        <taxon>Pseudomonadati</taxon>
        <taxon>Pseudomonadota</taxon>
        <taxon>Alphaproteobacteria</taxon>
        <taxon>Sphingomonadales</taxon>
        <taxon>Erythrobacteraceae</taxon>
        <taxon>Pontixanthobacter</taxon>
    </lineage>
</organism>
<proteinExistence type="predicted"/>
<comment type="caution">
    <text evidence="1">The sequence shown here is derived from an EMBL/GenBank/DDBJ whole genome shotgun (WGS) entry which is preliminary data.</text>
</comment>
<reference evidence="1 2" key="1">
    <citation type="submission" date="2019-12" db="EMBL/GenBank/DDBJ databases">
        <title>Genomic-based taxomic classification of the family Erythrobacteraceae.</title>
        <authorList>
            <person name="Xu L."/>
        </authorList>
    </citation>
    <scope>NUCLEOTIDE SEQUENCE [LARGE SCALE GENOMIC DNA]</scope>
    <source>
        <strain evidence="1 2">SW-109</strain>
    </source>
</reference>
<dbReference type="EMBL" id="WTYP01000001">
    <property type="protein sequence ID" value="MXP47269.1"/>
    <property type="molecule type" value="Genomic_DNA"/>
</dbReference>
<dbReference type="AlphaFoldDB" id="A0A6I4UZ42"/>
<sequence>MGIHDYRGEARMAVHNGELYVVNFTAPRLHFFDQNIEEVRGIMDRVKLM</sequence>
<evidence type="ECO:0000313" key="2">
    <source>
        <dbReference type="Proteomes" id="UP000471435"/>
    </source>
</evidence>
<dbReference type="Proteomes" id="UP000471435">
    <property type="component" value="Unassembled WGS sequence"/>
</dbReference>
<name>A0A6I4UZ42_9SPHN</name>
<gene>
    <name evidence="1" type="ORF">GRI43_07675</name>
</gene>
<dbReference type="RefSeq" id="WP_160730410.1">
    <property type="nucleotide sequence ID" value="NZ_WTYP01000001.1"/>
</dbReference>
<dbReference type="OrthoDB" id="6306524at2"/>
<evidence type="ECO:0000313" key="1">
    <source>
        <dbReference type="EMBL" id="MXP47269.1"/>
    </source>
</evidence>
<accession>A0A6I4UZ42</accession>